<keyword evidence="2" id="KW-1133">Transmembrane helix</keyword>
<name>A0A3S1CB78_ANAVA</name>
<evidence type="ECO:0000313" key="4">
    <source>
        <dbReference type="Proteomes" id="UP000276103"/>
    </source>
</evidence>
<keyword evidence="2" id="KW-0472">Membrane</keyword>
<evidence type="ECO:0000256" key="2">
    <source>
        <dbReference type="SAM" id="Phobius"/>
    </source>
</evidence>
<dbReference type="Proteomes" id="UP000276103">
    <property type="component" value="Unassembled WGS sequence"/>
</dbReference>
<dbReference type="RefSeq" id="WP_127051815.1">
    <property type="nucleotide sequence ID" value="NZ_RSCM01000001.1"/>
</dbReference>
<feature type="transmembrane region" description="Helical" evidence="2">
    <location>
        <begin position="43"/>
        <end position="64"/>
    </location>
</feature>
<feature type="coiled-coil region" evidence="1">
    <location>
        <begin position="114"/>
        <end position="148"/>
    </location>
</feature>
<dbReference type="AlphaFoldDB" id="A0A3S1CB78"/>
<sequence length="174" mass="20012">MYSWLTGEHIQNTITSYLHKFATEEPILLRLLQILGWGLNHPIVSLVTLLFVIAILWIIIKAIVRLIETASWSILKFPLKLIQFLIKVSYFTFNSLKGNNDNSELIAANSIAIHQDKQQRLTEIYRRLETIQDEQQQLLQEAAELIATETTRIKIKELQLNQIIANSSESEITG</sequence>
<accession>A0A3S1CB78</accession>
<evidence type="ECO:0000313" key="3">
    <source>
        <dbReference type="EMBL" id="RUS99625.1"/>
    </source>
</evidence>
<protein>
    <submittedName>
        <fullName evidence="3">Uncharacterized protein</fullName>
    </submittedName>
</protein>
<organism evidence="3 4">
    <name type="scientific">Trichormus variabilis SAG 1403-4b</name>
    <dbReference type="NCBI Taxonomy" id="447716"/>
    <lineage>
        <taxon>Bacteria</taxon>
        <taxon>Bacillati</taxon>
        <taxon>Cyanobacteriota</taxon>
        <taxon>Cyanophyceae</taxon>
        <taxon>Nostocales</taxon>
        <taxon>Nostocaceae</taxon>
        <taxon>Trichormus</taxon>
    </lineage>
</organism>
<comment type="caution">
    <text evidence="3">The sequence shown here is derived from an EMBL/GenBank/DDBJ whole genome shotgun (WGS) entry which is preliminary data.</text>
</comment>
<proteinExistence type="predicted"/>
<evidence type="ECO:0000256" key="1">
    <source>
        <dbReference type="SAM" id="Coils"/>
    </source>
</evidence>
<keyword evidence="2" id="KW-0812">Transmembrane</keyword>
<keyword evidence="1" id="KW-0175">Coiled coil</keyword>
<dbReference type="OrthoDB" id="424290at2"/>
<keyword evidence="4" id="KW-1185">Reference proteome</keyword>
<gene>
    <name evidence="3" type="ORF">DSM107003_02090</name>
</gene>
<reference evidence="3 4" key="1">
    <citation type="journal article" date="2019" name="Genome Biol. Evol.">
        <title>Day and night: Metabolic profiles and evolutionary relationships of six axenic non-marine cyanobacteria.</title>
        <authorList>
            <person name="Will S.E."/>
            <person name="Henke P."/>
            <person name="Boedeker C."/>
            <person name="Huang S."/>
            <person name="Brinkmann H."/>
            <person name="Rohde M."/>
            <person name="Jarek M."/>
            <person name="Friedl T."/>
            <person name="Seufert S."/>
            <person name="Schumacher M."/>
            <person name="Overmann J."/>
            <person name="Neumann-Schaal M."/>
            <person name="Petersen J."/>
        </authorList>
    </citation>
    <scope>NUCLEOTIDE SEQUENCE [LARGE SCALE GENOMIC DNA]</scope>
    <source>
        <strain evidence="3 4">SAG 1403-4b</strain>
    </source>
</reference>
<dbReference type="EMBL" id="RSCM01000001">
    <property type="protein sequence ID" value="RUS99625.1"/>
    <property type="molecule type" value="Genomic_DNA"/>
</dbReference>